<dbReference type="GO" id="GO:0003824">
    <property type="term" value="F:catalytic activity"/>
    <property type="evidence" value="ECO:0007669"/>
    <property type="project" value="InterPro"/>
</dbReference>
<gene>
    <name evidence="2" type="ORF">S12H4_34631</name>
</gene>
<name>X1UJ80_9ZZZZ</name>
<feature type="non-terminal residue" evidence="2">
    <location>
        <position position="1"/>
    </location>
</feature>
<proteinExistence type="predicted"/>
<evidence type="ECO:0000259" key="1">
    <source>
        <dbReference type="Pfam" id="PF03372"/>
    </source>
</evidence>
<dbReference type="GO" id="GO:0006506">
    <property type="term" value="P:GPI anchor biosynthetic process"/>
    <property type="evidence" value="ECO:0007669"/>
    <property type="project" value="TreeGrafter"/>
</dbReference>
<evidence type="ECO:0000313" key="2">
    <source>
        <dbReference type="EMBL" id="GAI92429.1"/>
    </source>
</evidence>
<protein>
    <recommendedName>
        <fullName evidence="1">Endonuclease/exonuclease/phosphatase domain-containing protein</fullName>
    </recommendedName>
</protein>
<dbReference type="Gene3D" id="3.60.10.10">
    <property type="entry name" value="Endonuclease/exonuclease/phosphatase"/>
    <property type="match status" value="1"/>
</dbReference>
<dbReference type="InterPro" id="IPR005135">
    <property type="entry name" value="Endo/exonuclease/phosphatase"/>
</dbReference>
<dbReference type="InterPro" id="IPR036691">
    <property type="entry name" value="Endo/exonu/phosph_ase_sf"/>
</dbReference>
<reference evidence="2" key="1">
    <citation type="journal article" date="2014" name="Front. Microbiol.">
        <title>High frequency of phylogenetically diverse reductive dehalogenase-homologous genes in deep subseafloor sedimentary metagenomes.</title>
        <authorList>
            <person name="Kawai M."/>
            <person name="Futagami T."/>
            <person name="Toyoda A."/>
            <person name="Takaki Y."/>
            <person name="Nishi S."/>
            <person name="Hori S."/>
            <person name="Arai W."/>
            <person name="Tsubouchi T."/>
            <person name="Morono Y."/>
            <person name="Uchiyama I."/>
            <person name="Ito T."/>
            <person name="Fujiyama A."/>
            <person name="Inagaki F."/>
            <person name="Takami H."/>
        </authorList>
    </citation>
    <scope>NUCLEOTIDE SEQUENCE</scope>
    <source>
        <strain evidence="2">Expedition CK06-06</strain>
    </source>
</reference>
<sequence length="146" mass="16130">FGIALLSKYPIEKPSTYYMYSAGEQTATIHAQITVGETYNLYVTHLGNEGPIVQQEALLKGANGGDNVIMIGDFNFKPGTPQYRMTVEMLDDSWLLKWSSGVDDQGLDPVDRIDHIFVSPGMAIRDARYIFSPASDHPAFFVVIGP</sequence>
<dbReference type="GO" id="GO:0016020">
    <property type="term" value="C:membrane"/>
    <property type="evidence" value="ECO:0007669"/>
    <property type="project" value="GOC"/>
</dbReference>
<feature type="domain" description="Endonuclease/exonuclease/phosphatase" evidence="1">
    <location>
        <begin position="2"/>
        <end position="137"/>
    </location>
</feature>
<dbReference type="AlphaFoldDB" id="X1UJ80"/>
<dbReference type="SUPFAM" id="SSF56219">
    <property type="entry name" value="DNase I-like"/>
    <property type="match status" value="1"/>
</dbReference>
<accession>X1UJ80</accession>
<organism evidence="2">
    <name type="scientific">marine sediment metagenome</name>
    <dbReference type="NCBI Taxonomy" id="412755"/>
    <lineage>
        <taxon>unclassified sequences</taxon>
        <taxon>metagenomes</taxon>
        <taxon>ecological metagenomes</taxon>
    </lineage>
</organism>
<dbReference type="InterPro" id="IPR051916">
    <property type="entry name" value="GPI-anchor_lipid_remodeler"/>
</dbReference>
<dbReference type="Pfam" id="PF03372">
    <property type="entry name" value="Exo_endo_phos"/>
    <property type="match status" value="1"/>
</dbReference>
<comment type="caution">
    <text evidence="2">The sequence shown here is derived from an EMBL/GenBank/DDBJ whole genome shotgun (WGS) entry which is preliminary data.</text>
</comment>
<dbReference type="PANTHER" id="PTHR14859:SF1">
    <property type="entry name" value="PGAP2-INTERACTING PROTEIN"/>
    <property type="match status" value="1"/>
</dbReference>
<dbReference type="PANTHER" id="PTHR14859">
    <property type="entry name" value="CALCOFLUOR WHITE HYPERSENSITIVE PROTEIN PRECURSOR"/>
    <property type="match status" value="1"/>
</dbReference>
<dbReference type="EMBL" id="BARW01020509">
    <property type="protein sequence ID" value="GAI92429.1"/>
    <property type="molecule type" value="Genomic_DNA"/>
</dbReference>